<accession>A0A0F8Z645</accession>
<sequence length="91" mass="9592">MATLFFTVFSGAVEVAAGDPIQEGKVDIAAGSTQSVALTGTGRKRHRVRVFADTNCFATWGENPTAKDDGTDGRPLEAGSAEYFDIEAGHK</sequence>
<reference evidence="1" key="1">
    <citation type="journal article" date="2015" name="Nature">
        <title>Complex archaea that bridge the gap between prokaryotes and eukaryotes.</title>
        <authorList>
            <person name="Spang A."/>
            <person name="Saw J.H."/>
            <person name="Jorgensen S.L."/>
            <person name="Zaremba-Niedzwiedzka K."/>
            <person name="Martijn J."/>
            <person name="Lind A.E."/>
            <person name="van Eijk R."/>
            <person name="Schleper C."/>
            <person name="Guy L."/>
            <person name="Ettema T.J."/>
        </authorList>
    </citation>
    <scope>NUCLEOTIDE SEQUENCE</scope>
</reference>
<gene>
    <name evidence="1" type="ORF">LCGC14_2813160</name>
</gene>
<evidence type="ECO:0000313" key="1">
    <source>
        <dbReference type="EMBL" id="KKK81465.1"/>
    </source>
</evidence>
<feature type="non-terminal residue" evidence="1">
    <location>
        <position position="91"/>
    </location>
</feature>
<protein>
    <submittedName>
        <fullName evidence="1">Uncharacterized protein</fullName>
    </submittedName>
</protein>
<proteinExistence type="predicted"/>
<organism evidence="1">
    <name type="scientific">marine sediment metagenome</name>
    <dbReference type="NCBI Taxonomy" id="412755"/>
    <lineage>
        <taxon>unclassified sequences</taxon>
        <taxon>metagenomes</taxon>
        <taxon>ecological metagenomes</taxon>
    </lineage>
</organism>
<comment type="caution">
    <text evidence="1">The sequence shown here is derived from an EMBL/GenBank/DDBJ whole genome shotgun (WGS) entry which is preliminary data.</text>
</comment>
<dbReference type="AlphaFoldDB" id="A0A0F8Z645"/>
<dbReference type="EMBL" id="LAZR01053110">
    <property type="protein sequence ID" value="KKK81465.1"/>
    <property type="molecule type" value="Genomic_DNA"/>
</dbReference>
<name>A0A0F8Z645_9ZZZZ</name>